<protein>
    <recommendedName>
        <fullName evidence="2">TTI1 C-terminal TPR domain-containing protein</fullName>
    </recommendedName>
</protein>
<dbReference type="PANTHER" id="PTHR18460:SF3">
    <property type="entry name" value="TELO2-INTERACTING PROTEIN 1 HOMOLOG"/>
    <property type="match status" value="1"/>
</dbReference>
<sequence length="335" mass="37172">RSAAAPISRQQRRKRAIRYARTRDAFLLDILSEAALILGSSLKSSLVHTLYPTICAVASSDPSTQEAASNAIQKISHAAGYASIEGCLLDHADYILGAASHRLISTLGEEMHFRTLTLKNEKEEEVYTPLMSALSAPLVLVELIRSLGTEVVVLVEDAIDEVLDAIDRFHADPNICDGLLSVLDRMLEVMLSKATEEIPLQLPSPDRGYQPNKEKDLEDFKKWYSQQSQRSEDDTETLFNNLESSGEQESAEKEDLSDPAQEETPAGRSQKVTVSMMKKAIPFLSHSSRTIRMRCLRLINRGVELLCRQGLTAEPLSVVNSCWPIVMSRLGFNLS</sequence>
<dbReference type="PANTHER" id="PTHR18460">
    <property type="entry name" value="TEL2 INTERACTING PROTEIN 1 TTI1 FAMILY MEMBER"/>
    <property type="match status" value="1"/>
</dbReference>
<accession>A0A316VEG3</accession>
<dbReference type="Pfam" id="PF24181">
    <property type="entry name" value="TPR_TTI1_C"/>
    <property type="match status" value="1"/>
</dbReference>
<feature type="non-terminal residue" evidence="3">
    <location>
        <position position="1"/>
    </location>
</feature>
<dbReference type="AlphaFoldDB" id="A0A316VEG3"/>
<name>A0A316VEG3_9BASI</name>
<dbReference type="RefSeq" id="XP_025354167.1">
    <property type="nucleotide sequence ID" value="XM_025495892.1"/>
</dbReference>
<keyword evidence="4" id="KW-1185">Reference proteome</keyword>
<evidence type="ECO:0000313" key="3">
    <source>
        <dbReference type="EMBL" id="PWN33865.1"/>
    </source>
</evidence>
<dbReference type="InterPro" id="IPR016024">
    <property type="entry name" value="ARM-type_fold"/>
</dbReference>
<dbReference type="InterPro" id="IPR052587">
    <property type="entry name" value="TELO2-interacting_protein_1"/>
</dbReference>
<dbReference type="EMBL" id="KZ819604">
    <property type="protein sequence ID" value="PWN33865.1"/>
    <property type="molecule type" value="Genomic_DNA"/>
</dbReference>
<feature type="domain" description="TTI1 C-terminal TPR" evidence="2">
    <location>
        <begin position="183"/>
        <end position="330"/>
    </location>
</feature>
<organism evidence="3 4">
    <name type="scientific">Meira miltonrushii</name>
    <dbReference type="NCBI Taxonomy" id="1280837"/>
    <lineage>
        <taxon>Eukaryota</taxon>
        <taxon>Fungi</taxon>
        <taxon>Dikarya</taxon>
        <taxon>Basidiomycota</taxon>
        <taxon>Ustilaginomycotina</taxon>
        <taxon>Exobasidiomycetes</taxon>
        <taxon>Exobasidiales</taxon>
        <taxon>Brachybasidiaceae</taxon>
        <taxon>Meira</taxon>
    </lineage>
</organism>
<reference evidence="3 4" key="1">
    <citation type="journal article" date="2018" name="Mol. Biol. Evol.">
        <title>Broad Genomic Sampling Reveals a Smut Pathogenic Ancestry of the Fungal Clade Ustilaginomycotina.</title>
        <authorList>
            <person name="Kijpornyongpan T."/>
            <person name="Mondo S.J."/>
            <person name="Barry K."/>
            <person name="Sandor L."/>
            <person name="Lee J."/>
            <person name="Lipzen A."/>
            <person name="Pangilinan J."/>
            <person name="LaButti K."/>
            <person name="Hainaut M."/>
            <person name="Henrissat B."/>
            <person name="Grigoriev I.V."/>
            <person name="Spatafora J.W."/>
            <person name="Aime M.C."/>
        </authorList>
    </citation>
    <scope>NUCLEOTIDE SEQUENCE [LARGE SCALE GENOMIC DNA]</scope>
    <source>
        <strain evidence="3 4">MCA 3882</strain>
    </source>
</reference>
<dbReference type="GO" id="GO:0005737">
    <property type="term" value="C:cytoplasm"/>
    <property type="evidence" value="ECO:0007669"/>
    <property type="project" value="TreeGrafter"/>
</dbReference>
<dbReference type="GeneID" id="37017673"/>
<feature type="non-terminal residue" evidence="3">
    <location>
        <position position="335"/>
    </location>
</feature>
<gene>
    <name evidence="3" type="ORF">FA14DRAFT_109838</name>
</gene>
<dbReference type="STRING" id="1280837.A0A316VEG3"/>
<feature type="region of interest" description="Disordered" evidence="1">
    <location>
        <begin position="243"/>
        <end position="271"/>
    </location>
</feature>
<dbReference type="Pfam" id="PF21547">
    <property type="entry name" value="TTI1"/>
    <property type="match status" value="1"/>
</dbReference>
<dbReference type="OrthoDB" id="49511at2759"/>
<dbReference type="Proteomes" id="UP000245771">
    <property type="component" value="Unassembled WGS sequence"/>
</dbReference>
<evidence type="ECO:0000259" key="2">
    <source>
        <dbReference type="Pfam" id="PF24181"/>
    </source>
</evidence>
<dbReference type="InterPro" id="IPR057567">
    <property type="entry name" value="TPR_TTI1_C"/>
</dbReference>
<dbReference type="InParanoid" id="A0A316VEG3"/>
<proteinExistence type="predicted"/>
<evidence type="ECO:0000313" key="4">
    <source>
        <dbReference type="Proteomes" id="UP000245771"/>
    </source>
</evidence>
<dbReference type="InterPro" id="IPR049362">
    <property type="entry name" value="TTI1_rpt"/>
</dbReference>
<dbReference type="SUPFAM" id="SSF48371">
    <property type="entry name" value="ARM repeat"/>
    <property type="match status" value="1"/>
</dbReference>
<evidence type="ECO:0000256" key="1">
    <source>
        <dbReference type="SAM" id="MobiDB-lite"/>
    </source>
</evidence>